<reference evidence="1" key="1">
    <citation type="submission" date="2023-06" db="EMBL/GenBank/DDBJ databases">
        <title>Genome-scale phylogeny and comparative genomics of the fungal order Sordariales.</title>
        <authorList>
            <consortium name="Lawrence Berkeley National Laboratory"/>
            <person name="Hensen N."/>
            <person name="Bonometti L."/>
            <person name="Westerberg I."/>
            <person name="Brannstrom I.O."/>
            <person name="Guillou S."/>
            <person name="Cros-Aarteil S."/>
            <person name="Calhoun S."/>
            <person name="Haridas S."/>
            <person name="Kuo A."/>
            <person name="Mondo S."/>
            <person name="Pangilinan J."/>
            <person name="Riley R."/>
            <person name="Labutti K."/>
            <person name="Andreopoulos B."/>
            <person name="Lipzen A."/>
            <person name="Chen C."/>
            <person name="Yanf M."/>
            <person name="Daum C."/>
            <person name="Ng V."/>
            <person name="Clum A."/>
            <person name="Steindorff A."/>
            <person name="Ohm R."/>
            <person name="Martin F."/>
            <person name="Silar P."/>
            <person name="Natvig D."/>
            <person name="Lalanne C."/>
            <person name="Gautier V."/>
            <person name="Ament-Velasquez S.L."/>
            <person name="Kruys A."/>
            <person name="Hutchinson M.I."/>
            <person name="Powell A.J."/>
            <person name="Barry K."/>
            <person name="Miller A.N."/>
            <person name="Grigoriev I.V."/>
            <person name="Debuchy R."/>
            <person name="Gladieux P."/>
            <person name="Thoren M.H."/>
            <person name="Johannesson H."/>
        </authorList>
    </citation>
    <scope>NUCLEOTIDE SEQUENCE</scope>
    <source>
        <strain evidence="1">8032-3</strain>
    </source>
</reference>
<accession>A0AAJ0BSQ4</accession>
<organism evidence="1 2">
    <name type="scientific">Phialemonium atrogriseum</name>
    <dbReference type="NCBI Taxonomy" id="1093897"/>
    <lineage>
        <taxon>Eukaryota</taxon>
        <taxon>Fungi</taxon>
        <taxon>Dikarya</taxon>
        <taxon>Ascomycota</taxon>
        <taxon>Pezizomycotina</taxon>
        <taxon>Sordariomycetes</taxon>
        <taxon>Sordariomycetidae</taxon>
        <taxon>Cephalothecales</taxon>
        <taxon>Cephalothecaceae</taxon>
        <taxon>Phialemonium</taxon>
    </lineage>
</organism>
<protein>
    <recommendedName>
        <fullName evidence="3">Right handed beta helix domain-containing protein</fullName>
    </recommendedName>
</protein>
<evidence type="ECO:0000313" key="2">
    <source>
        <dbReference type="Proteomes" id="UP001244011"/>
    </source>
</evidence>
<dbReference type="RefSeq" id="XP_060279813.1">
    <property type="nucleotide sequence ID" value="XM_060430224.1"/>
</dbReference>
<keyword evidence="2" id="KW-1185">Reference proteome</keyword>
<evidence type="ECO:0008006" key="3">
    <source>
        <dbReference type="Google" id="ProtNLM"/>
    </source>
</evidence>
<dbReference type="GeneID" id="85313411"/>
<evidence type="ECO:0000313" key="1">
    <source>
        <dbReference type="EMBL" id="KAK1763600.1"/>
    </source>
</evidence>
<dbReference type="AlphaFoldDB" id="A0AAJ0BSQ4"/>
<dbReference type="Proteomes" id="UP001244011">
    <property type="component" value="Unassembled WGS sequence"/>
</dbReference>
<sequence length="265" mass="27829">MRTYVLIGALAPLASLLSGFPIRLTLANLPARLPGHVTTPVDGSRSGNVRARWPPYIPHNSTIPTILADDPKINGERVFQGNGSRETIQHEHHKVAGDTRCGILVKDSAELTILHSIIDRPTYDGNNHLPGTSSNAAFCVTNHSSLYINYGSVTSSGNLSTGVWVFGDNAEARLTSLAVVNSGSSPTYGLMASHNGHIYANNIQYSADNAGACGFVSDGGILNIGQSKAHTKSVGSSVFCSVDSKHEAEIYAEGVVATSDSSAAV</sequence>
<proteinExistence type="predicted"/>
<comment type="caution">
    <text evidence="1">The sequence shown here is derived from an EMBL/GenBank/DDBJ whole genome shotgun (WGS) entry which is preliminary data.</text>
</comment>
<gene>
    <name evidence="1" type="ORF">QBC33DRAFT_562719</name>
</gene>
<dbReference type="EMBL" id="MU839026">
    <property type="protein sequence ID" value="KAK1763600.1"/>
    <property type="molecule type" value="Genomic_DNA"/>
</dbReference>
<name>A0AAJ0BSQ4_9PEZI</name>